<keyword evidence="5" id="KW-0346">Stress response</keyword>
<sequence>MAETKRSTIRHQQLELAEILREAEQRWLRPNEISEILRNYQKFELSTHPPLRPPAGSLFLFDRKALRYFRKDGHRWRKKKDGKTVREAHEKLKADSVDVLHCYYAHGEDNENFQRRSYWMLDEQLEHIVLVHYRDIKEGSKSSISHPPAAPVTLACSSQTSSMPSSVKIESPISVFQTSVRSTANEVEQAGPTSVCDNGQSENGPQALSHAWPIDTSITHSAWLLGPETTGFAEFMKDPLISWSSSLPSFYPGTGLSSCATIENSSRITFDMNGRELHVEADPRNQHVQNSRDRFMTDVYIQPVTGISHAVNQVQKEHDLVSLHTQFHHHPVAATKNLVEQNFQDGGRDNDDPENVESRELKKLNSFGRWMDKEIGRDCNNSLMASDSGSYWKSLDANNEDKEVSSLDMDSLSPYLSHEQLFSIIDFAPDWAYAGVRTKVLIVGTFLGSKNLSSEKKWGCMFGEIEVSAEVLAENVIQCQTPLHSPGHVPFYVTCSNRLACSEIREFEYLENPTKSVSHAGIDIKPKDEVRFEVRLLKLLDLGPDSMYWKCSVTECKNCKLKRTMYLTRDENKNFQIGESNHMSSRDVLFQRLVSDKLYGWLVFKLHEGGKGPNVLDIEGQGVIHLAAGLGYVWAMGPIVSAGISPNFRDAHGRTGLHWASYFGREETVIALVKLGAVPGLVDDPTSAYPRGQTAADLASSRGHKGIAGYLAEADLECQLSKLTVNENEMDNITTSLATDSAFESADTDSPNITMDEKHYLRESLAAFRKSAYAAASIQAAFRARSFCQRQLTKNCSDISEDALELVADSLNKVQKMGHFEDYLHSAALKIQKRYRGWKGRKDFLKIRNRIVKIQAHVRGHQVRKQYKIVVWSVGIVEKAILRWRRKGVGLRGFRVVQSAGTVSGEPEYEFLSIGRRQKSADVKKALDRVKSMVHNPEARDQYMRLVIKSQNFKTGDDGSCQPQHAE</sequence>
<dbReference type="SMART" id="SM00248">
    <property type="entry name" value="ANK"/>
    <property type="match status" value="2"/>
</dbReference>
<evidence type="ECO:0000256" key="4">
    <source>
        <dbReference type="ARBA" id="ARBA00022860"/>
    </source>
</evidence>
<dbReference type="InterPro" id="IPR013783">
    <property type="entry name" value="Ig-like_fold"/>
</dbReference>
<dbReference type="Pfam" id="PF03859">
    <property type="entry name" value="CG-1"/>
    <property type="match status" value="1"/>
</dbReference>
<keyword evidence="9" id="KW-0539">Nucleus</keyword>
<dbReference type="InterPro" id="IPR000048">
    <property type="entry name" value="IQ_motif_EF-hand-BS"/>
</dbReference>
<dbReference type="SUPFAM" id="SSF48403">
    <property type="entry name" value="Ankyrin repeat"/>
    <property type="match status" value="1"/>
</dbReference>
<comment type="caution">
    <text evidence="12">The sequence shown here is derived from an EMBL/GenBank/DDBJ whole genome shotgun (WGS) entry which is preliminary data.</text>
</comment>
<reference evidence="12 13" key="1">
    <citation type="journal article" date="2023" name="Plants (Basel)">
        <title>Bridging the Gap: Combining Genomics and Transcriptomics Approaches to Understand Stylosanthes scabra, an Orphan Legume from the Brazilian Caatinga.</title>
        <authorList>
            <person name="Ferreira-Neto J.R.C."/>
            <person name="da Silva M.D."/>
            <person name="Binneck E."/>
            <person name="de Melo N.F."/>
            <person name="da Silva R.H."/>
            <person name="de Melo A.L.T.M."/>
            <person name="Pandolfi V."/>
            <person name="Bustamante F.O."/>
            <person name="Brasileiro-Vidal A.C."/>
            <person name="Benko-Iseppon A.M."/>
        </authorList>
    </citation>
    <scope>NUCLEOTIDE SEQUENCE [LARGE SCALE GENOMIC DNA]</scope>
    <source>
        <tissue evidence="12">Leaves</tissue>
    </source>
</reference>
<keyword evidence="4" id="KW-0112">Calmodulin-binding</keyword>
<dbReference type="InterPro" id="IPR027417">
    <property type="entry name" value="P-loop_NTPase"/>
</dbReference>
<dbReference type="Pfam" id="PF01833">
    <property type="entry name" value="TIG"/>
    <property type="match status" value="1"/>
</dbReference>
<feature type="repeat" description="ANK" evidence="10">
    <location>
        <begin position="652"/>
        <end position="684"/>
    </location>
</feature>
<evidence type="ECO:0000313" key="13">
    <source>
        <dbReference type="Proteomes" id="UP001341840"/>
    </source>
</evidence>
<proteinExistence type="inferred from homology"/>
<dbReference type="PANTHER" id="PTHR23335">
    <property type="entry name" value="CALMODULIN-BINDING TRANSCRIPTION ACTIVATOR CAMTA"/>
    <property type="match status" value="1"/>
</dbReference>
<gene>
    <name evidence="12" type="ORF">PIB30_013048</name>
</gene>
<evidence type="ECO:0000256" key="8">
    <source>
        <dbReference type="ARBA" id="ARBA00023163"/>
    </source>
</evidence>
<dbReference type="Gene3D" id="1.25.40.20">
    <property type="entry name" value="Ankyrin repeat-containing domain"/>
    <property type="match status" value="1"/>
</dbReference>
<evidence type="ECO:0000256" key="1">
    <source>
        <dbReference type="ARBA" id="ARBA00004123"/>
    </source>
</evidence>
<dbReference type="InterPro" id="IPR014756">
    <property type="entry name" value="Ig_E-set"/>
</dbReference>
<dbReference type="InterPro" id="IPR005559">
    <property type="entry name" value="CG-1_dom"/>
</dbReference>
<dbReference type="InterPro" id="IPR036770">
    <property type="entry name" value="Ankyrin_rpt-contain_sf"/>
</dbReference>
<dbReference type="PROSITE" id="PS50088">
    <property type="entry name" value="ANK_REPEAT"/>
    <property type="match status" value="1"/>
</dbReference>
<dbReference type="PROSITE" id="PS50096">
    <property type="entry name" value="IQ"/>
    <property type="match status" value="2"/>
</dbReference>
<feature type="domain" description="CG-1" evidence="11">
    <location>
        <begin position="16"/>
        <end position="142"/>
    </location>
</feature>
<dbReference type="EMBL" id="JASCZI010090654">
    <property type="protein sequence ID" value="MED6144161.1"/>
    <property type="molecule type" value="Genomic_DNA"/>
</dbReference>
<evidence type="ECO:0000256" key="9">
    <source>
        <dbReference type="ARBA" id="ARBA00023242"/>
    </source>
</evidence>
<dbReference type="SUPFAM" id="SSF52540">
    <property type="entry name" value="P-loop containing nucleoside triphosphate hydrolases"/>
    <property type="match status" value="1"/>
</dbReference>
<accession>A0ABU6T7L1</accession>
<keyword evidence="6 10" id="KW-0040">ANK repeat</keyword>
<dbReference type="InterPro" id="IPR002909">
    <property type="entry name" value="IPT_dom"/>
</dbReference>
<evidence type="ECO:0000256" key="5">
    <source>
        <dbReference type="ARBA" id="ARBA00023016"/>
    </source>
</evidence>
<dbReference type="Proteomes" id="UP001341840">
    <property type="component" value="Unassembled WGS sequence"/>
</dbReference>
<evidence type="ECO:0000256" key="2">
    <source>
        <dbReference type="ARBA" id="ARBA00004413"/>
    </source>
</evidence>
<protein>
    <recommendedName>
        <fullName evidence="11">CG-1 domain-containing protein</fullName>
    </recommendedName>
</protein>
<keyword evidence="7" id="KW-0010">Activator</keyword>
<dbReference type="PROSITE" id="PS50297">
    <property type="entry name" value="ANK_REP_REGION"/>
    <property type="match status" value="1"/>
</dbReference>
<evidence type="ECO:0000256" key="6">
    <source>
        <dbReference type="ARBA" id="ARBA00023043"/>
    </source>
</evidence>
<dbReference type="SMART" id="SM00015">
    <property type="entry name" value="IQ"/>
    <property type="match status" value="2"/>
</dbReference>
<evidence type="ECO:0000259" key="11">
    <source>
        <dbReference type="PROSITE" id="PS51437"/>
    </source>
</evidence>
<dbReference type="PROSITE" id="PS51437">
    <property type="entry name" value="CG_1"/>
    <property type="match status" value="1"/>
</dbReference>
<evidence type="ECO:0000256" key="3">
    <source>
        <dbReference type="ARBA" id="ARBA00008267"/>
    </source>
</evidence>
<comment type="subcellular location">
    <subcellularLocation>
        <location evidence="2">Cell membrane</location>
        <topology evidence="2">Peripheral membrane protein</topology>
        <orientation evidence="2">Cytoplasmic side</orientation>
    </subcellularLocation>
    <subcellularLocation>
        <location evidence="1">Nucleus</location>
    </subcellularLocation>
</comment>
<keyword evidence="8" id="KW-0804">Transcription</keyword>
<name>A0ABU6T7L1_9FABA</name>
<dbReference type="Gene3D" id="2.60.40.10">
    <property type="entry name" value="Immunoglobulins"/>
    <property type="match status" value="1"/>
</dbReference>
<dbReference type="Pfam" id="PF00612">
    <property type="entry name" value="IQ"/>
    <property type="match status" value="2"/>
</dbReference>
<evidence type="ECO:0000313" key="12">
    <source>
        <dbReference type="EMBL" id="MED6144161.1"/>
    </source>
</evidence>
<dbReference type="PANTHER" id="PTHR23335:SF0">
    <property type="entry name" value="CALMODULIN-BINDING TRANSCRIPTION ACTIVATOR 2-LIKE ISOFORM X1"/>
    <property type="match status" value="1"/>
</dbReference>
<dbReference type="SMART" id="SM01076">
    <property type="entry name" value="CG-1"/>
    <property type="match status" value="1"/>
</dbReference>
<organism evidence="12 13">
    <name type="scientific">Stylosanthes scabra</name>
    <dbReference type="NCBI Taxonomy" id="79078"/>
    <lineage>
        <taxon>Eukaryota</taxon>
        <taxon>Viridiplantae</taxon>
        <taxon>Streptophyta</taxon>
        <taxon>Embryophyta</taxon>
        <taxon>Tracheophyta</taxon>
        <taxon>Spermatophyta</taxon>
        <taxon>Magnoliopsida</taxon>
        <taxon>eudicotyledons</taxon>
        <taxon>Gunneridae</taxon>
        <taxon>Pentapetalae</taxon>
        <taxon>rosids</taxon>
        <taxon>fabids</taxon>
        <taxon>Fabales</taxon>
        <taxon>Fabaceae</taxon>
        <taxon>Papilionoideae</taxon>
        <taxon>50 kb inversion clade</taxon>
        <taxon>dalbergioids sensu lato</taxon>
        <taxon>Dalbergieae</taxon>
        <taxon>Pterocarpus clade</taxon>
        <taxon>Stylosanthes</taxon>
    </lineage>
</organism>
<dbReference type="InterPro" id="IPR002110">
    <property type="entry name" value="Ankyrin_rpt"/>
</dbReference>
<evidence type="ECO:0000256" key="7">
    <source>
        <dbReference type="ARBA" id="ARBA00023159"/>
    </source>
</evidence>
<evidence type="ECO:0000256" key="10">
    <source>
        <dbReference type="PROSITE-ProRule" id="PRU00023"/>
    </source>
</evidence>
<dbReference type="CDD" id="cd23767">
    <property type="entry name" value="IQCD"/>
    <property type="match status" value="1"/>
</dbReference>
<keyword evidence="13" id="KW-1185">Reference proteome</keyword>
<comment type="similarity">
    <text evidence="3">Belongs to the CAMTA family.</text>
</comment>
<dbReference type="SUPFAM" id="SSF81296">
    <property type="entry name" value="E set domains"/>
    <property type="match status" value="1"/>
</dbReference>
<dbReference type="Gene3D" id="1.20.5.190">
    <property type="match status" value="1"/>
</dbReference>